<reference evidence="3 4" key="1">
    <citation type="submission" date="2018-06" db="EMBL/GenBank/DDBJ databases">
        <title>Genomic Encyclopedia of Archaeal and Bacterial Type Strains, Phase II (KMG-II): from individual species to whole genera.</title>
        <authorList>
            <person name="Goeker M."/>
        </authorList>
    </citation>
    <scope>NUCLEOTIDE SEQUENCE [LARGE SCALE GENOMIC DNA]</scope>
    <source>
        <strain evidence="3 4">ATCC BAA-1881</strain>
    </source>
</reference>
<organism evidence="3 4">
    <name type="scientific">Thermosporothrix hazakensis</name>
    <dbReference type="NCBI Taxonomy" id="644383"/>
    <lineage>
        <taxon>Bacteria</taxon>
        <taxon>Bacillati</taxon>
        <taxon>Chloroflexota</taxon>
        <taxon>Ktedonobacteria</taxon>
        <taxon>Ktedonobacterales</taxon>
        <taxon>Thermosporotrichaceae</taxon>
        <taxon>Thermosporothrix</taxon>
    </lineage>
</organism>
<accession>A0A326UTX9</accession>
<proteinExistence type="predicted"/>
<keyword evidence="1" id="KW-0472">Membrane</keyword>
<feature type="domain" description="CAAX prenyl protease 2/Lysostaphin resistance protein A-like" evidence="2">
    <location>
        <begin position="95"/>
        <end position="186"/>
    </location>
</feature>
<feature type="transmembrane region" description="Helical" evidence="1">
    <location>
        <begin position="174"/>
        <end position="194"/>
    </location>
</feature>
<evidence type="ECO:0000313" key="4">
    <source>
        <dbReference type="Proteomes" id="UP000248806"/>
    </source>
</evidence>
<dbReference type="GO" id="GO:0006508">
    <property type="term" value="P:proteolysis"/>
    <property type="evidence" value="ECO:0007669"/>
    <property type="project" value="UniProtKB-KW"/>
</dbReference>
<feature type="transmembrane region" description="Helical" evidence="1">
    <location>
        <begin position="56"/>
        <end position="77"/>
    </location>
</feature>
<evidence type="ECO:0000259" key="2">
    <source>
        <dbReference type="Pfam" id="PF02517"/>
    </source>
</evidence>
<keyword evidence="4" id="KW-1185">Reference proteome</keyword>
<dbReference type="Pfam" id="PF02517">
    <property type="entry name" value="Rce1-like"/>
    <property type="match status" value="1"/>
</dbReference>
<dbReference type="AlphaFoldDB" id="A0A326UTX9"/>
<dbReference type="InterPro" id="IPR003675">
    <property type="entry name" value="Rce1/LyrA-like_dom"/>
</dbReference>
<name>A0A326UTX9_THEHA</name>
<feature type="transmembrane region" description="Helical" evidence="1">
    <location>
        <begin position="149"/>
        <end position="168"/>
    </location>
</feature>
<dbReference type="GO" id="GO:0080120">
    <property type="term" value="P:CAAX-box protein maturation"/>
    <property type="evidence" value="ECO:0007669"/>
    <property type="project" value="UniProtKB-ARBA"/>
</dbReference>
<evidence type="ECO:0000313" key="3">
    <source>
        <dbReference type="EMBL" id="PZW36093.1"/>
    </source>
</evidence>
<sequence length="219" mass="25087">MSTTERKLVRSTVASSWRWMWPDILMRILPLTLVPLLYIWLLKLPPSFLGLTFTHVPLHLCVGILVGAGMAVFAILYRMFIVGPWFRWPTVGDHFFQGFYYLVINGPVEEFFFRGFLLAAVTQWTGWIGWGWLVSTAVYTLYHRLGRWNWRSVAGVGLAGIVFSLVYLCLPGPHSLLAVSIVHGFTTSGFLSWGDEALYRVWKRRQGHTPTIQQQPVEV</sequence>
<dbReference type="EMBL" id="QKUF01000001">
    <property type="protein sequence ID" value="PZW36093.1"/>
    <property type="molecule type" value="Genomic_DNA"/>
</dbReference>
<dbReference type="RefSeq" id="WP_111317984.1">
    <property type="nucleotide sequence ID" value="NZ_BIFX01000001.1"/>
</dbReference>
<dbReference type="GO" id="GO:0004175">
    <property type="term" value="F:endopeptidase activity"/>
    <property type="evidence" value="ECO:0007669"/>
    <property type="project" value="UniProtKB-ARBA"/>
</dbReference>
<evidence type="ECO:0000256" key="1">
    <source>
        <dbReference type="SAM" id="Phobius"/>
    </source>
</evidence>
<feature type="transmembrane region" description="Helical" evidence="1">
    <location>
        <begin position="24"/>
        <end position="41"/>
    </location>
</feature>
<feature type="transmembrane region" description="Helical" evidence="1">
    <location>
        <begin position="124"/>
        <end position="142"/>
    </location>
</feature>
<keyword evidence="3" id="KW-0378">Hydrolase</keyword>
<gene>
    <name evidence="3" type="ORF">EI42_00263</name>
</gene>
<protein>
    <submittedName>
        <fullName evidence="3">CAAX prenyl protease-like protein</fullName>
    </submittedName>
</protein>
<keyword evidence="1" id="KW-0812">Transmembrane</keyword>
<comment type="caution">
    <text evidence="3">The sequence shown here is derived from an EMBL/GenBank/DDBJ whole genome shotgun (WGS) entry which is preliminary data.</text>
</comment>
<dbReference type="Proteomes" id="UP000248806">
    <property type="component" value="Unassembled WGS sequence"/>
</dbReference>
<dbReference type="OrthoDB" id="152841at2"/>
<keyword evidence="1" id="KW-1133">Transmembrane helix</keyword>
<keyword evidence="3" id="KW-0645">Protease</keyword>